<evidence type="ECO:0000313" key="6">
    <source>
        <dbReference type="EMBL" id="AHB36307.1"/>
    </source>
</evidence>
<dbReference type="InterPro" id="IPR017911">
    <property type="entry name" value="MacB-like_ATP-bd"/>
</dbReference>
<keyword evidence="7" id="KW-1185">Reference proteome</keyword>
<keyword evidence="2" id="KW-0813">Transport</keyword>
<dbReference type="EMBL" id="CP006682">
    <property type="protein sequence ID" value="AHB36307.1"/>
    <property type="molecule type" value="Genomic_DNA"/>
</dbReference>
<dbReference type="SUPFAM" id="SSF52540">
    <property type="entry name" value="P-loop containing nucleoside triphosphate hydrolases"/>
    <property type="match status" value="1"/>
</dbReference>
<name>V5RHZ3_SPIAP</name>
<dbReference type="OrthoDB" id="9802264at2"/>
<evidence type="ECO:0000256" key="4">
    <source>
        <dbReference type="ARBA" id="ARBA00022840"/>
    </source>
</evidence>
<dbReference type="RefSeq" id="WP_023789261.1">
    <property type="nucleotide sequence ID" value="NC_022998.1"/>
</dbReference>
<dbReference type="InterPro" id="IPR027417">
    <property type="entry name" value="P-loop_NTPase"/>
</dbReference>
<protein>
    <submittedName>
        <fullName evidence="6">ABC transporter ATP-binding protein</fullName>
    </submittedName>
</protein>
<reference evidence="6 7" key="1">
    <citation type="journal article" date="2014" name="Genome Announc.">
        <title>Complete Genome Sequence of Spiroplasma apis B31T (ATCC 33834), a Bacterium Associated with May Disease of Honeybees (Apis mellifera).</title>
        <authorList>
            <person name="Ku C."/>
            <person name="Lo W.S."/>
            <person name="Chen L.L."/>
            <person name="Kuo C.H."/>
        </authorList>
    </citation>
    <scope>NUCLEOTIDE SEQUENCE [LARGE SCALE GENOMIC DNA]</scope>
    <source>
        <strain evidence="6">B31</strain>
    </source>
</reference>
<dbReference type="HOGENOM" id="CLU_000604_1_22_14"/>
<dbReference type="InterPro" id="IPR017871">
    <property type="entry name" value="ABC_transporter-like_CS"/>
</dbReference>
<evidence type="ECO:0000256" key="1">
    <source>
        <dbReference type="ARBA" id="ARBA00005417"/>
    </source>
</evidence>
<feature type="domain" description="ABC transporter" evidence="5">
    <location>
        <begin position="5"/>
        <end position="235"/>
    </location>
</feature>
<dbReference type="InterPro" id="IPR003593">
    <property type="entry name" value="AAA+_ATPase"/>
</dbReference>
<dbReference type="PANTHER" id="PTHR42798:SF6">
    <property type="entry name" value="CELL DIVISION ATP-BINDING PROTEIN FTSE"/>
    <property type="match status" value="1"/>
</dbReference>
<dbReference type="Proteomes" id="UP000018550">
    <property type="component" value="Chromosome"/>
</dbReference>
<keyword evidence="3" id="KW-0547">Nucleotide-binding</keyword>
<dbReference type="PROSITE" id="PS50893">
    <property type="entry name" value="ABC_TRANSPORTER_2"/>
    <property type="match status" value="1"/>
</dbReference>
<dbReference type="SMART" id="SM00382">
    <property type="entry name" value="AAA"/>
    <property type="match status" value="1"/>
</dbReference>
<comment type="similarity">
    <text evidence="1">Belongs to the ABC transporter superfamily.</text>
</comment>
<dbReference type="InterPro" id="IPR003439">
    <property type="entry name" value="ABC_transporter-like_ATP-bd"/>
</dbReference>
<dbReference type="GO" id="GO:0005524">
    <property type="term" value="F:ATP binding"/>
    <property type="evidence" value="ECO:0007669"/>
    <property type="project" value="UniProtKB-KW"/>
</dbReference>
<evidence type="ECO:0000256" key="2">
    <source>
        <dbReference type="ARBA" id="ARBA00022448"/>
    </source>
</evidence>
<organism evidence="6 7">
    <name type="scientific">Spiroplasma apis B31</name>
    <dbReference type="NCBI Taxonomy" id="1276258"/>
    <lineage>
        <taxon>Bacteria</taxon>
        <taxon>Bacillati</taxon>
        <taxon>Mycoplasmatota</taxon>
        <taxon>Mollicutes</taxon>
        <taxon>Entomoplasmatales</taxon>
        <taxon>Spiroplasmataceae</taxon>
        <taxon>Spiroplasma</taxon>
    </lineage>
</organism>
<dbReference type="eggNOG" id="COG1136">
    <property type="taxonomic scope" value="Bacteria"/>
</dbReference>
<evidence type="ECO:0000259" key="5">
    <source>
        <dbReference type="PROSITE" id="PS50893"/>
    </source>
</evidence>
<dbReference type="Gene3D" id="3.40.50.300">
    <property type="entry name" value="P-loop containing nucleotide triphosphate hydrolases"/>
    <property type="match status" value="1"/>
</dbReference>
<accession>V5RHZ3</accession>
<dbReference type="CDD" id="cd03255">
    <property type="entry name" value="ABC_MJ0796_LolCDE_FtsE"/>
    <property type="match status" value="1"/>
</dbReference>
<sequence length="236" mass="27113">MNKTIKLKNICHHIKNFEILKDINCTFYAGEIVSIIGLSGSGKTTLLNILYGLEKPLKGEVYINDKCINTLKESKLTKYRRENMTYIFQDLNLVDYLNVRDNILLISKLTKTKLDLKKFEYVINKLNLANKLENKINYLSGGEKQKVAIARSIMCNSNIILADEPTGSLDIKDRNNITQLLKDLCLEYNKTLILVTHDPYVAIESDSIFIIDNKTLKKYNGIKNVENVERYLLNSK</sequence>
<dbReference type="GO" id="GO:0016887">
    <property type="term" value="F:ATP hydrolysis activity"/>
    <property type="evidence" value="ECO:0007669"/>
    <property type="project" value="InterPro"/>
</dbReference>
<proteinExistence type="inferred from homology"/>
<gene>
    <name evidence="6" type="ORF">SAPIS_v1c04620</name>
</gene>
<dbReference type="PROSITE" id="PS00211">
    <property type="entry name" value="ABC_TRANSPORTER_1"/>
    <property type="match status" value="1"/>
</dbReference>
<evidence type="ECO:0000313" key="7">
    <source>
        <dbReference type="Proteomes" id="UP000018550"/>
    </source>
</evidence>
<dbReference type="PANTHER" id="PTHR42798">
    <property type="entry name" value="LIPOPROTEIN-RELEASING SYSTEM ATP-BINDING PROTEIN LOLD"/>
    <property type="match status" value="1"/>
</dbReference>
<keyword evidence="4 6" id="KW-0067">ATP-binding</keyword>
<dbReference type="STRING" id="1276258.SAPIS_v1c04620"/>
<dbReference type="AlphaFoldDB" id="V5RHZ3"/>
<dbReference type="KEGG" id="sapi:SAPIS_v1c04620"/>
<dbReference type="Pfam" id="PF00005">
    <property type="entry name" value="ABC_tran"/>
    <property type="match status" value="1"/>
</dbReference>
<evidence type="ECO:0000256" key="3">
    <source>
        <dbReference type="ARBA" id="ARBA00022741"/>
    </source>
</evidence>
<dbReference type="PATRIC" id="fig|1276258.3.peg.464"/>